<feature type="compositionally biased region" description="Basic and acidic residues" evidence="7">
    <location>
        <begin position="653"/>
        <end position="668"/>
    </location>
</feature>
<evidence type="ECO:0000313" key="11">
    <source>
        <dbReference type="Proteomes" id="UP000265160"/>
    </source>
</evidence>
<keyword evidence="4" id="KW-0862">Zinc</keyword>
<dbReference type="PANTHER" id="PTHR15592">
    <property type="entry name" value="MATRIN 3/NUCLEAR PROTEIN 220-RELATED"/>
    <property type="match status" value="1"/>
</dbReference>
<feature type="compositionally biased region" description="Basic and acidic residues" evidence="7">
    <location>
        <begin position="748"/>
        <end position="825"/>
    </location>
</feature>
<keyword evidence="3" id="KW-0863">Zinc-finger</keyword>
<dbReference type="InterPro" id="IPR000690">
    <property type="entry name" value="Matrin/U1-C_Znf_C2H2"/>
</dbReference>
<feature type="compositionally biased region" description="Basic residues" evidence="7">
    <location>
        <begin position="1082"/>
        <end position="1091"/>
    </location>
</feature>
<dbReference type="CDD" id="cd12436">
    <property type="entry name" value="RRM1_2_MATR3_like"/>
    <property type="match status" value="1"/>
</dbReference>
<dbReference type="InterPro" id="IPR035979">
    <property type="entry name" value="RBD_domain_sf"/>
</dbReference>
<evidence type="ECO:0000256" key="5">
    <source>
        <dbReference type="ARBA" id="ARBA00023242"/>
    </source>
</evidence>
<evidence type="ECO:0000256" key="2">
    <source>
        <dbReference type="ARBA" id="ARBA00022723"/>
    </source>
</evidence>
<dbReference type="GO" id="GO:0005634">
    <property type="term" value="C:nucleus"/>
    <property type="evidence" value="ECO:0007669"/>
    <property type="project" value="UniProtKB-SubCell"/>
</dbReference>
<feature type="region of interest" description="Disordered" evidence="7">
    <location>
        <begin position="623"/>
        <end position="885"/>
    </location>
</feature>
<feature type="region of interest" description="Disordered" evidence="7">
    <location>
        <begin position="134"/>
        <end position="154"/>
    </location>
</feature>
<feature type="region of interest" description="Disordered" evidence="7">
    <location>
        <begin position="1082"/>
        <end position="1216"/>
    </location>
</feature>
<feature type="compositionally biased region" description="Low complexity" evidence="7">
    <location>
        <begin position="640"/>
        <end position="652"/>
    </location>
</feature>
<feature type="domain" description="RRM" evidence="8">
    <location>
        <begin position="543"/>
        <end position="616"/>
    </location>
</feature>
<organism evidence="10 11">
    <name type="scientific">Maylandia zebra</name>
    <name type="common">zebra mbuna</name>
    <dbReference type="NCBI Taxonomy" id="106582"/>
    <lineage>
        <taxon>Eukaryota</taxon>
        <taxon>Metazoa</taxon>
        <taxon>Chordata</taxon>
        <taxon>Craniata</taxon>
        <taxon>Vertebrata</taxon>
        <taxon>Euteleostomi</taxon>
        <taxon>Actinopterygii</taxon>
        <taxon>Neopterygii</taxon>
        <taxon>Teleostei</taxon>
        <taxon>Neoteleostei</taxon>
        <taxon>Acanthomorphata</taxon>
        <taxon>Ovalentaria</taxon>
        <taxon>Cichlomorphae</taxon>
        <taxon>Cichliformes</taxon>
        <taxon>Cichlidae</taxon>
        <taxon>African cichlids</taxon>
        <taxon>Pseudocrenilabrinae</taxon>
        <taxon>Haplochromini</taxon>
        <taxon>Maylandia</taxon>
        <taxon>Maylandia zebra complex</taxon>
    </lineage>
</organism>
<feature type="region of interest" description="Disordered" evidence="7">
    <location>
        <begin position="227"/>
        <end position="246"/>
    </location>
</feature>
<dbReference type="PROSITE" id="PS51257">
    <property type="entry name" value="PROKAR_LIPOPROTEIN"/>
    <property type="match status" value="1"/>
</dbReference>
<keyword evidence="2" id="KW-0479">Metal-binding</keyword>
<evidence type="ECO:0000259" key="8">
    <source>
        <dbReference type="PROSITE" id="PS50102"/>
    </source>
</evidence>
<feature type="compositionally biased region" description="Basic and acidic residues" evidence="7">
    <location>
        <begin position="199"/>
        <end position="208"/>
    </location>
</feature>
<evidence type="ECO:0000256" key="1">
    <source>
        <dbReference type="ARBA" id="ARBA00004123"/>
    </source>
</evidence>
<evidence type="ECO:0000256" key="6">
    <source>
        <dbReference type="PROSITE-ProRule" id="PRU00176"/>
    </source>
</evidence>
<evidence type="ECO:0000256" key="3">
    <source>
        <dbReference type="ARBA" id="ARBA00022771"/>
    </source>
</evidence>
<protein>
    <submittedName>
        <fullName evidence="10">Matrin-3</fullName>
    </submittedName>
</protein>
<dbReference type="GO" id="GO:0003723">
    <property type="term" value="F:RNA binding"/>
    <property type="evidence" value="ECO:0007669"/>
    <property type="project" value="UniProtKB-UniRule"/>
</dbReference>
<dbReference type="Gene3D" id="3.30.70.330">
    <property type="match status" value="4"/>
</dbReference>
<comment type="subcellular location">
    <subcellularLocation>
        <location evidence="1">Nucleus</location>
    </subcellularLocation>
</comment>
<evidence type="ECO:0000259" key="9">
    <source>
        <dbReference type="PROSITE" id="PS50171"/>
    </source>
</evidence>
<feature type="compositionally biased region" description="Acidic residues" evidence="7">
    <location>
        <begin position="873"/>
        <end position="885"/>
    </location>
</feature>
<dbReference type="Ensembl" id="ENSMZET00005004954.1">
    <property type="protein sequence ID" value="ENSMZEP00005004749.1"/>
    <property type="gene ID" value="ENSMZEG00005003673.1"/>
</dbReference>
<dbReference type="InterPro" id="IPR000504">
    <property type="entry name" value="RRM_dom"/>
</dbReference>
<name>A0A3P9B4D7_9CICH</name>
<reference evidence="10 11" key="1">
    <citation type="journal article" date="2014" name="Nature">
        <title>The genomic substrate for adaptive radiation in African cichlid fish.</title>
        <authorList>
            <person name="Brawand D."/>
            <person name="Wagner C.E."/>
            <person name="Li Y.I."/>
            <person name="Malinsky M."/>
            <person name="Keller I."/>
            <person name="Fan S."/>
            <person name="Simakov O."/>
            <person name="Ng A.Y."/>
            <person name="Lim Z.W."/>
            <person name="Bezault E."/>
            <person name="Turner-Maier J."/>
            <person name="Johnson J."/>
            <person name="Alcazar R."/>
            <person name="Noh H.J."/>
            <person name="Russell P."/>
            <person name="Aken B."/>
            <person name="Alfoldi J."/>
            <person name="Amemiya C."/>
            <person name="Azzouzi N."/>
            <person name="Baroiller J.F."/>
            <person name="Barloy-Hubler F."/>
            <person name="Berlin A."/>
            <person name="Bloomquist R."/>
            <person name="Carleton K.L."/>
            <person name="Conte M.A."/>
            <person name="D'Cotta H."/>
            <person name="Eshel O."/>
            <person name="Gaffney L."/>
            <person name="Galibert F."/>
            <person name="Gante H.F."/>
            <person name="Gnerre S."/>
            <person name="Greuter L."/>
            <person name="Guyon R."/>
            <person name="Haddad N.S."/>
            <person name="Haerty W."/>
            <person name="Harris R.M."/>
            <person name="Hofmann H.A."/>
            <person name="Hourlier T."/>
            <person name="Hulata G."/>
            <person name="Jaffe D.B."/>
            <person name="Lara M."/>
            <person name="Lee A.P."/>
            <person name="MacCallum I."/>
            <person name="Mwaiko S."/>
            <person name="Nikaido M."/>
            <person name="Nishihara H."/>
            <person name="Ozouf-Costaz C."/>
            <person name="Penman D.J."/>
            <person name="Przybylski D."/>
            <person name="Rakotomanga M."/>
            <person name="Renn S.C.P."/>
            <person name="Ribeiro F.J."/>
            <person name="Ron M."/>
            <person name="Salzburger W."/>
            <person name="Sanchez-Pulido L."/>
            <person name="Santos M.E."/>
            <person name="Searle S."/>
            <person name="Sharpe T."/>
            <person name="Swofford R."/>
            <person name="Tan F.J."/>
            <person name="Williams L."/>
            <person name="Young S."/>
            <person name="Yin S."/>
            <person name="Okada N."/>
            <person name="Kocher T.D."/>
            <person name="Miska E.A."/>
            <person name="Lander E.S."/>
            <person name="Venkatesh B."/>
            <person name="Fernald R.D."/>
            <person name="Meyer A."/>
            <person name="Ponting C.P."/>
            <person name="Streelman J.T."/>
            <person name="Lindblad-Toh K."/>
            <person name="Seehausen O."/>
            <person name="Di Palma F."/>
        </authorList>
    </citation>
    <scope>NUCLEOTIDE SEQUENCE</scope>
</reference>
<evidence type="ECO:0000256" key="4">
    <source>
        <dbReference type="ARBA" id="ARBA00022833"/>
    </source>
</evidence>
<proteinExistence type="predicted"/>
<keyword evidence="11" id="KW-1185">Reference proteome</keyword>
<feature type="compositionally biased region" description="Basic and acidic residues" evidence="7">
    <location>
        <begin position="1098"/>
        <end position="1141"/>
    </location>
</feature>
<dbReference type="Pfam" id="PF13893">
    <property type="entry name" value="RRM_5"/>
    <property type="match status" value="1"/>
</dbReference>
<sequence length="1282" mass="143046">MQEERKHRDTSHAVVWSPVSCYLLISCDRVLEKGNKTCHHRRKGAPALFDHIKFLSSLKTFPAPVSFFILALCAESRERDRIFDIMSQKTQADGAQKHFAVGRGLLAAAETLNFNMNEQRPNRPMGVGVGMGMEGQDGSGQMPRRGSGGGGSTSNLGSTMKLFASLGLSPSDLDALAEIPEEEISVETLPHILRQLKSRKGEAGERRAAMSSDAAYRGGSWEEGHVGRMGGSSLGQGSAKSSTDFGYSSLQDVSSGRGYGLNYSGGGGGGSRERPYSELSHRSGLGMGPSEPVFMQRRMGSPSNGKVQDFLGVMPPMFPHVCSLCDFDVHSTMEWNQHVNGLRHAENRRHLLDMYPEWDPGMGPGRGGRPWETPNLSAGLLGPAPMSSGPMAGMSSSWGGGVGGGRGSGSLGQNKLRSRVVVVKYEKKPLSDKTLFALVERFGCLREHLILKNKAFLEMSTHEEALDVVNYYQQHPPLSYGKPVTLYLSQTLMFIEKDERPMDRLMDRLTKRPVDRPGDQPMTRRVERPIDKPEKEVKSQGSKVVFFYHLPREDEKKQELLTLAERFGVVEKHLFLTDRAFIQLATVEDAEMLVNHYTENPLVFNGRIVRLNICTKYKTLNVKHKQGGGDSSSQKNGRAESSNSKTSSSSSRSRQENKEEKDKVKMVTEEEDEEVSGVMEGREDGEEQQAPDGEEEEEQAPDGEEEEEQAPDGEEEQEQAPDGEEEQEQAPDGEEKQEQVPDGEEKEDQVPDGKEKEEQVPDGKEKEEQVPDGKETQEQVPDGKEKEEQVPDGKEKEDEPKGEESVKETVEESEDARQEEEKVTDDVTNDTPGDTGEVKQEAESEPQAETLAEEHKGKGEMNMEAAESSEAPEAAEGDLPEEEDFPENMEDFVTLDELEEDNDEAHGESDNIDNTRRGGMRVVNIVGFRRGYQYLNELLKLAQPFGKVVKHLVLDLRPEAFLQFATEEEARAMANFYNGNITASVCGRTVKISHSMSYPTIQSGSSKVVYIGQIPNSKYTDEEVLKLAEPYGMVKKYFLNRIRRECFLEMYNAEDAEKMAADYKAKSPKLNGKRLTIYVSRKYKQLKHGHRTPNTVKRASDDSPQKFSKDAEEPPAKKPKEEAQPEVEEEKKEDVENQEEKQQEEEMETPDVSEETAVEEKLAAEKVPEVSAERSSEDEKQEELVEQMETSTNQSGETVAPPPAENKPSVASMPLPPYDPNTPIGVEHVKAGFYCRICFLFYSNEDTAKKTHCSSQAHYDKLQKYLEKEQSKAEKKVKTTTP</sequence>
<reference evidence="10" key="3">
    <citation type="submission" date="2025-09" db="UniProtKB">
        <authorList>
            <consortium name="Ensembl"/>
        </authorList>
    </citation>
    <scope>IDENTIFICATION</scope>
</reference>
<dbReference type="Proteomes" id="UP000265160">
    <property type="component" value="LG2"/>
</dbReference>
<keyword evidence="6" id="KW-0694">RNA-binding</keyword>
<keyword evidence="5" id="KW-0539">Nucleus</keyword>
<accession>A0A3P9B4D7</accession>
<feature type="domain" description="RRM" evidence="8">
    <location>
        <begin position="1007"/>
        <end position="1082"/>
    </location>
</feature>
<dbReference type="SMART" id="SM00451">
    <property type="entry name" value="ZnF_U1"/>
    <property type="match status" value="2"/>
</dbReference>
<dbReference type="SMART" id="SM00360">
    <property type="entry name" value="RRM"/>
    <property type="match status" value="4"/>
</dbReference>
<dbReference type="InterPro" id="IPR012677">
    <property type="entry name" value="Nucleotide-bd_a/b_plait_sf"/>
</dbReference>
<dbReference type="PROSITE" id="PS50171">
    <property type="entry name" value="ZF_MATRIN"/>
    <property type="match status" value="1"/>
</dbReference>
<feature type="compositionally biased region" description="Basic and acidic residues" evidence="7">
    <location>
        <begin position="1158"/>
        <end position="1178"/>
    </location>
</feature>
<feature type="compositionally biased region" description="Polar residues" evidence="7">
    <location>
        <begin position="1188"/>
        <end position="1197"/>
    </location>
</feature>
<dbReference type="GeneTree" id="ENSGT00940000153322"/>
<feature type="compositionally biased region" description="Polar residues" evidence="7">
    <location>
        <begin position="235"/>
        <end position="246"/>
    </location>
</feature>
<feature type="compositionally biased region" description="Acidic residues" evidence="7">
    <location>
        <begin position="1142"/>
        <end position="1157"/>
    </location>
</feature>
<feature type="compositionally biased region" description="Basic and acidic residues" evidence="7">
    <location>
        <begin position="271"/>
        <end position="281"/>
    </location>
</feature>
<evidence type="ECO:0000313" key="10">
    <source>
        <dbReference type="Ensembl" id="ENSMZEP00005004749.1"/>
    </source>
</evidence>
<feature type="domain" description="Matrin-type" evidence="9">
    <location>
        <begin position="1233"/>
        <end position="1264"/>
    </location>
</feature>
<dbReference type="PROSITE" id="PS50102">
    <property type="entry name" value="RRM"/>
    <property type="match status" value="2"/>
</dbReference>
<dbReference type="SUPFAM" id="SSF54928">
    <property type="entry name" value="RNA-binding domain, RBD"/>
    <property type="match status" value="4"/>
</dbReference>
<feature type="compositionally biased region" description="Acidic residues" evidence="7">
    <location>
        <begin position="683"/>
        <end position="732"/>
    </location>
</feature>
<evidence type="ECO:0000256" key="7">
    <source>
        <dbReference type="SAM" id="MobiDB-lite"/>
    </source>
</evidence>
<feature type="region of interest" description="Disordered" evidence="7">
    <location>
        <begin position="197"/>
        <end position="222"/>
    </location>
</feature>
<dbReference type="InterPro" id="IPR003604">
    <property type="entry name" value="Matrin/U1-like-C_Znf_C2H2"/>
</dbReference>
<feature type="region of interest" description="Disordered" evidence="7">
    <location>
        <begin position="264"/>
        <end position="290"/>
    </location>
</feature>
<dbReference type="GO" id="GO:0008270">
    <property type="term" value="F:zinc ion binding"/>
    <property type="evidence" value="ECO:0007669"/>
    <property type="project" value="UniProtKB-KW"/>
</dbReference>
<feature type="compositionally biased region" description="Basic and acidic residues" evidence="7">
    <location>
        <begin position="852"/>
        <end position="861"/>
    </location>
</feature>
<reference evidence="10" key="2">
    <citation type="submission" date="2025-08" db="UniProtKB">
        <authorList>
            <consortium name="Ensembl"/>
        </authorList>
    </citation>
    <scope>IDENTIFICATION</scope>
</reference>